<comment type="caution">
    <text evidence="5">The sequence shown here is derived from an EMBL/GenBank/DDBJ whole genome shotgun (WGS) entry which is preliminary data.</text>
</comment>
<dbReference type="STRING" id="158441.A0A226E2G8"/>
<evidence type="ECO:0000256" key="2">
    <source>
        <dbReference type="ARBA" id="ARBA00017294"/>
    </source>
</evidence>
<evidence type="ECO:0000256" key="3">
    <source>
        <dbReference type="SAM" id="MobiDB-lite"/>
    </source>
</evidence>
<dbReference type="InterPro" id="IPR024626">
    <property type="entry name" value="Kri1-like_C"/>
</dbReference>
<evidence type="ECO:0000313" key="5">
    <source>
        <dbReference type="EMBL" id="OXA50676.1"/>
    </source>
</evidence>
<sequence>MAALKKKKCGNLFPDSSSDEDESNFVGDKSFPKSGGSGDGDEDRPLSGNRVQGDSSGFQINKNYAERYDSWRNKEELMKMKARYGTDNIDDIDSNSSSSSEEEEEWTDDKEKAFFKTLSNLKKKDPKIYDPTVNFFTPEVTPSLSASKNKDKVKKKTDKPFLLKDHERTMILEKGALISDSDDDDQEEDKSKQKSTLSYYQELDSIKKGFNAALNSIESDDDNDDDNVLLKKGKPKTEQESKQEDEDYRLWLKGELKRLDGGKLSKDEVKELSFLRSYWTDEKLDEGEQFLRDYILNRKYVEGKDSNTKNDDDDETRNYNQIAHDSDEGGLSNDEQFEEQREEFEHKYNFRFEEPDPEFIKRFPRTIDDSLRREDERRKKQRDTAKDRKTEAKDRKREQVQRLKAYKRKEILDKLAQLQEISGNPDLDIDLDGDFDPAEYDEKMRIAFNEEYYTEGDDDAKKPEFPYDPEIDDEANFEEWVPTREDDDDNDDNDDEVPGPSPVKKPKNKLAHDDEDDKVVTKPTTSTKSARQQELIDSSRGRKSASEKKSTSLFLNALEKKKPKFNPAQHKSFDQYFKEYYALDFEDLIGDLPCRFKYRNVRPNDFGLSTDEILKAEDRELNQWASLKKTYQYRPDTEETYEAQAYKKKGENDALKKRVLLSVYQPIIGPDEEEDEQEIGNNDDGENNADTTKKSKSKKKKKNNKSKPKAEVSQTETEIPIKIEADSSQLIPDSLVEAKSSKKTKSKKLSVPPPTKLENDDEHNDESSLSPTKEEEQQSADPPKLSKRQRKNRNKQNNGQKQPSTVDSSTSPKKVTPPNGHAPTNKKKHANSKKGPNSESHQQSSKSLKRKADQGLEDERLKAYGINPKKHKKWVKYGTSGGK</sequence>
<accession>A0A226E2G8</accession>
<evidence type="ECO:0000259" key="4">
    <source>
        <dbReference type="Pfam" id="PF12936"/>
    </source>
</evidence>
<dbReference type="OrthoDB" id="10252032at2759"/>
<feature type="compositionally biased region" description="Basic residues" evidence="3">
    <location>
        <begin position="785"/>
        <end position="794"/>
    </location>
</feature>
<feature type="compositionally biased region" description="Basic and acidic residues" evidence="3">
    <location>
        <begin position="235"/>
        <end position="247"/>
    </location>
</feature>
<feature type="compositionally biased region" description="Basic residues" evidence="3">
    <location>
        <begin position="694"/>
        <end position="707"/>
    </location>
</feature>
<dbReference type="OMA" id="HCEDDNF"/>
<feature type="region of interest" description="Disordered" evidence="3">
    <location>
        <begin position="139"/>
        <end position="159"/>
    </location>
</feature>
<feature type="domain" description="Kri1-like C-terminal" evidence="4">
    <location>
        <begin position="571"/>
        <end position="658"/>
    </location>
</feature>
<feature type="compositionally biased region" description="Acidic residues" evidence="3">
    <location>
        <begin position="467"/>
        <end position="477"/>
    </location>
</feature>
<feature type="region of interest" description="Disordered" evidence="3">
    <location>
        <begin position="301"/>
        <end position="401"/>
    </location>
</feature>
<evidence type="ECO:0000313" key="6">
    <source>
        <dbReference type="Proteomes" id="UP000198287"/>
    </source>
</evidence>
<protein>
    <recommendedName>
        <fullName evidence="2">Protein KRI1 homolog</fullName>
    </recommendedName>
</protein>
<dbReference type="InterPro" id="IPR018034">
    <property type="entry name" value="Kri1"/>
</dbReference>
<dbReference type="GO" id="GO:0000447">
    <property type="term" value="P:endonucleolytic cleavage in ITS1 to separate SSU-rRNA from 5.8S rRNA and LSU-rRNA from tricistronic rRNA transcript (SSU-rRNA, 5.8S rRNA, LSU-rRNA)"/>
    <property type="evidence" value="ECO:0007669"/>
    <property type="project" value="TreeGrafter"/>
</dbReference>
<feature type="compositionally biased region" description="Basic and acidic residues" evidence="3">
    <location>
        <begin position="850"/>
        <end position="862"/>
    </location>
</feature>
<feature type="region of interest" description="Disordered" evidence="3">
    <location>
        <begin position="173"/>
        <end position="196"/>
    </location>
</feature>
<feature type="region of interest" description="Disordered" evidence="3">
    <location>
        <begin position="83"/>
        <end position="109"/>
    </location>
</feature>
<dbReference type="GO" id="GO:0005730">
    <property type="term" value="C:nucleolus"/>
    <property type="evidence" value="ECO:0007669"/>
    <property type="project" value="TreeGrafter"/>
</dbReference>
<dbReference type="EMBL" id="LNIX01000008">
    <property type="protein sequence ID" value="OXA50676.1"/>
    <property type="molecule type" value="Genomic_DNA"/>
</dbReference>
<feature type="region of interest" description="Disordered" evidence="3">
    <location>
        <begin position="216"/>
        <end position="247"/>
    </location>
</feature>
<feature type="region of interest" description="Disordered" evidence="3">
    <location>
        <begin position="1"/>
        <end position="62"/>
    </location>
</feature>
<feature type="compositionally biased region" description="Acidic residues" evidence="3">
    <location>
        <begin position="670"/>
        <end position="687"/>
    </location>
</feature>
<dbReference type="Pfam" id="PF12936">
    <property type="entry name" value="Kri1_C"/>
    <property type="match status" value="1"/>
</dbReference>
<feature type="region of interest" description="Disordered" evidence="3">
    <location>
        <begin position="666"/>
        <end position="883"/>
    </location>
</feature>
<organism evidence="5 6">
    <name type="scientific">Folsomia candida</name>
    <name type="common">Springtail</name>
    <dbReference type="NCBI Taxonomy" id="158441"/>
    <lineage>
        <taxon>Eukaryota</taxon>
        <taxon>Metazoa</taxon>
        <taxon>Ecdysozoa</taxon>
        <taxon>Arthropoda</taxon>
        <taxon>Hexapoda</taxon>
        <taxon>Collembola</taxon>
        <taxon>Entomobryomorpha</taxon>
        <taxon>Isotomoidea</taxon>
        <taxon>Isotomidae</taxon>
        <taxon>Proisotominae</taxon>
        <taxon>Folsomia</taxon>
    </lineage>
</organism>
<comment type="similarity">
    <text evidence="1">Belongs to the KRI1 family.</text>
</comment>
<reference evidence="5 6" key="1">
    <citation type="submission" date="2015-12" db="EMBL/GenBank/DDBJ databases">
        <title>The genome of Folsomia candida.</title>
        <authorList>
            <person name="Faddeeva A."/>
            <person name="Derks M.F."/>
            <person name="Anvar Y."/>
            <person name="Smit S."/>
            <person name="Van Straalen N."/>
            <person name="Roelofs D."/>
        </authorList>
    </citation>
    <scope>NUCLEOTIDE SEQUENCE [LARGE SCALE GENOMIC DNA]</scope>
    <source>
        <strain evidence="5 6">VU population</strain>
        <tissue evidence="5">Whole body</tissue>
    </source>
</reference>
<dbReference type="PANTHER" id="PTHR14490">
    <property type="entry name" value="ZINC FINGER, ZZ TYPE"/>
    <property type="match status" value="1"/>
</dbReference>
<feature type="compositionally biased region" description="Basic and acidic residues" evidence="3">
    <location>
        <begin position="343"/>
        <end position="401"/>
    </location>
</feature>
<feature type="compositionally biased region" description="Acidic residues" evidence="3">
    <location>
        <begin position="218"/>
        <end position="227"/>
    </location>
</feature>
<feature type="compositionally biased region" description="Basic and acidic residues" evidence="3">
    <location>
        <begin position="537"/>
        <end position="549"/>
    </location>
</feature>
<name>A0A226E2G8_FOLCA</name>
<evidence type="ECO:0000256" key="1">
    <source>
        <dbReference type="ARBA" id="ARBA00007473"/>
    </source>
</evidence>
<dbReference type="Pfam" id="PF05178">
    <property type="entry name" value="Kri1"/>
    <property type="match status" value="1"/>
</dbReference>
<dbReference type="PANTHER" id="PTHR14490:SF5">
    <property type="entry name" value="PROTEIN KRI1 HOMOLOG"/>
    <property type="match status" value="1"/>
</dbReference>
<feature type="compositionally biased region" description="Acidic residues" evidence="3">
    <location>
        <begin position="485"/>
        <end position="497"/>
    </location>
</feature>
<feature type="compositionally biased region" description="Polar residues" evidence="3">
    <location>
        <begin position="49"/>
        <end position="62"/>
    </location>
</feature>
<feature type="region of interest" description="Disordered" evidence="3">
    <location>
        <begin position="449"/>
        <end position="549"/>
    </location>
</feature>
<keyword evidence="6" id="KW-1185">Reference proteome</keyword>
<dbReference type="AlphaFoldDB" id="A0A226E2G8"/>
<feature type="compositionally biased region" description="Basic and acidic residues" evidence="3">
    <location>
        <begin position="301"/>
        <end position="310"/>
    </location>
</feature>
<dbReference type="GO" id="GO:0030686">
    <property type="term" value="C:90S preribosome"/>
    <property type="evidence" value="ECO:0007669"/>
    <property type="project" value="TreeGrafter"/>
</dbReference>
<dbReference type="Proteomes" id="UP000198287">
    <property type="component" value="Unassembled WGS sequence"/>
</dbReference>
<feature type="compositionally biased region" description="Polar residues" evidence="3">
    <location>
        <begin position="803"/>
        <end position="813"/>
    </location>
</feature>
<gene>
    <name evidence="5" type="ORF">Fcan01_14399</name>
</gene>
<feature type="compositionally biased region" description="Polar residues" evidence="3">
    <location>
        <begin position="834"/>
        <end position="846"/>
    </location>
</feature>
<proteinExistence type="inferred from homology"/>